<dbReference type="Proteomes" id="UP000010478">
    <property type="component" value="Chromosome"/>
</dbReference>
<dbReference type="CDD" id="cd02035">
    <property type="entry name" value="ArsA"/>
    <property type="match status" value="1"/>
</dbReference>
<dbReference type="SUPFAM" id="SSF49764">
    <property type="entry name" value="HSP20-like chaperones"/>
    <property type="match status" value="1"/>
</dbReference>
<dbReference type="InterPro" id="IPR040612">
    <property type="entry name" value="ArsA_HSP20-like"/>
</dbReference>
<gene>
    <name evidence="11" type="ORF">Osc7112_4390</name>
</gene>
<dbReference type="eggNOG" id="COG0003">
    <property type="taxonomic scope" value="Bacteria"/>
</dbReference>
<proteinExistence type="inferred from homology"/>
<keyword evidence="12" id="KW-1185">Reference proteome</keyword>
<dbReference type="OrthoDB" id="9780677at2"/>
<evidence type="ECO:0000313" key="12">
    <source>
        <dbReference type="Proteomes" id="UP000010478"/>
    </source>
</evidence>
<organism evidence="11 12">
    <name type="scientific">Phormidium nigroviride PCC 7112</name>
    <dbReference type="NCBI Taxonomy" id="179408"/>
    <lineage>
        <taxon>Bacteria</taxon>
        <taxon>Bacillati</taxon>
        <taxon>Cyanobacteriota</taxon>
        <taxon>Cyanophyceae</taxon>
        <taxon>Oscillatoriophycideae</taxon>
        <taxon>Oscillatoriales</taxon>
        <taxon>Oscillatoriaceae</taxon>
        <taxon>Phormidium</taxon>
    </lineage>
</organism>
<keyword evidence="11" id="KW-0378">Hydrolase</keyword>
<keyword evidence="2" id="KW-0547">Nucleotide-binding</keyword>
<reference evidence="11 12" key="1">
    <citation type="submission" date="2012-05" db="EMBL/GenBank/DDBJ databases">
        <title>Finished chromosome of genome of Oscillatoria sp. PCC 7112.</title>
        <authorList>
            <consortium name="US DOE Joint Genome Institute"/>
            <person name="Gugger M."/>
            <person name="Coursin T."/>
            <person name="Rippka R."/>
            <person name="Tandeau De Marsac N."/>
            <person name="Huntemann M."/>
            <person name="Wei C.-L."/>
            <person name="Han J."/>
            <person name="Detter J.C."/>
            <person name="Han C."/>
            <person name="Tapia R."/>
            <person name="Davenport K."/>
            <person name="Daligault H."/>
            <person name="Erkkila T."/>
            <person name="Gu W."/>
            <person name="Munk A.C.C."/>
            <person name="Teshima H."/>
            <person name="Xu Y."/>
            <person name="Chain P."/>
            <person name="Chen A."/>
            <person name="Krypides N."/>
            <person name="Mavromatis K."/>
            <person name="Markowitz V."/>
            <person name="Szeto E."/>
            <person name="Ivanova N."/>
            <person name="Mikhailova N."/>
            <person name="Ovchinnikova G."/>
            <person name="Pagani I."/>
            <person name="Pati A."/>
            <person name="Goodwin L."/>
            <person name="Peters L."/>
            <person name="Pitluck S."/>
            <person name="Woyke T."/>
            <person name="Kerfeld C."/>
        </authorList>
    </citation>
    <scope>NUCLEOTIDE SEQUENCE [LARGE SCALE GENOMIC DNA]</scope>
    <source>
        <strain evidence="11 12">PCC 7112</strain>
    </source>
</reference>
<dbReference type="InterPro" id="IPR027417">
    <property type="entry name" value="P-loop_NTPase"/>
</dbReference>
<dbReference type="InterPro" id="IPR025723">
    <property type="entry name" value="ArsA/GET3_ATPase-like"/>
</dbReference>
<dbReference type="InterPro" id="IPR016300">
    <property type="entry name" value="ATPase_ArsA/GET3"/>
</dbReference>
<dbReference type="AlphaFoldDB" id="K9VKS2"/>
<dbReference type="Pfam" id="PF02374">
    <property type="entry name" value="ArsA_ATPase"/>
    <property type="match status" value="1"/>
</dbReference>
<evidence type="ECO:0000313" key="11">
    <source>
        <dbReference type="EMBL" id="AFZ08698.1"/>
    </source>
</evidence>
<evidence type="ECO:0000259" key="9">
    <source>
        <dbReference type="Pfam" id="PF02374"/>
    </source>
</evidence>
<dbReference type="GO" id="GO:0015446">
    <property type="term" value="F:ATPase-coupled arsenite transmembrane transporter activity"/>
    <property type="evidence" value="ECO:0007669"/>
    <property type="project" value="UniProtKB-EC"/>
</dbReference>
<evidence type="ECO:0000256" key="6">
    <source>
        <dbReference type="ARBA" id="ARBA00052296"/>
    </source>
</evidence>
<dbReference type="GO" id="GO:0005524">
    <property type="term" value="F:ATP binding"/>
    <property type="evidence" value="ECO:0007669"/>
    <property type="project" value="UniProtKB-KW"/>
</dbReference>
<dbReference type="PANTHER" id="PTHR10803">
    <property type="entry name" value="ARSENICAL PUMP-DRIVING ATPASE ARSENITE-TRANSLOCATING ATPASE"/>
    <property type="match status" value="1"/>
</dbReference>
<dbReference type="FunFam" id="2.60.40.790:FF:000052">
    <property type="entry name" value="ArsA family ATPase"/>
    <property type="match status" value="1"/>
</dbReference>
<evidence type="ECO:0000256" key="4">
    <source>
        <dbReference type="ARBA" id="ARBA00022849"/>
    </source>
</evidence>
<name>K9VKS2_9CYAN</name>
<dbReference type="PANTHER" id="PTHR10803:SF3">
    <property type="entry name" value="ATPASE GET3"/>
    <property type="match status" value="1"/>
</dbReference>
<comment type="similarity">
    <text evidence="1">Belongs to the arsA ATPase family.</text>
</comment>
<dbReference type="Gene3D" id="3.40.50.300">
    <property type="entry name" value="P-loop containing nucleotide triphosphate hydrolases"/>
    <property type="match status" value="1"/>
</dbReference>
<comment type="function">
    <text evidence="7">Anion-transporting ATPase. Catalyzes the extrusion of arsenite.</text>
</comment>
<accession>K9VKS2</accession>
<dbReference type="PATRIC" id="fig|179408.3.peg.5446"/>
<dbReference type="NCBIfam" id="TIGR00345">
    <property type="entry name" value="GET3_arsA_TRC40"/>
    <property type="match status" value="1"/>
</dbReference>
<evidence type="ECO:0000256" key="5">
    <source>
        <dbReference type="ARBA" id="ARBA00022967"/>
    </source>
</evidence>
<dbReference type="STRING" id="179408.Osc7112_4390"/>
<evidence type="ECO:0000256" key="2">
    <source>
        <dbReference type="ARBA" id="ARBA00022741"/>
    </source>
</evidence>
<dbReference type="SUPFAM" id="SSF52540">
    <property type="entry name" value="P-loop containing nucleoside triphosphate hydrolases"/>
    <property type="match status" value="1"/>
</dbReference>
<dbReference type="InterPro" id="IPR008978">
    <property type="entry name" value="HSP20-like_chaperone"/>
</dbReference>
<evidence type="ECO:0000259" key="10">
    <source>
        <dbReference type="Pfam" id="PF17886"/>
    </source>
</evidence>
<dbReference type="RefSeq" id="WP_015177940.1">
    <property type="nucleotide sequence ID" value="NC_019729.1"/>
</dbReference>
<comment type="catalytic activity">
    <reaction evidence="6">
        <text>arsenite(in) + ATP + H2O = arsenite(out) + ADP + phosphate + H(+)</text>
        <dbReference type="Rhea" id="RHEA:11348"/>
        <dbReference type="ChEBI" id="CHEBI:15377"/>
        <dbReference type="ChEBI" id="CHEBI:15378"/>
        <dbReference type="ChEBI" id="CHEBI:29242"/>
        <dbReference type="ChEBI" id="CHEBI:30616"/>
        <dbReference type="ChEBI" id="CHEBI:43474"/>
        <dbReference type="ChEBI" id="CHEBI:456216"/>
        <dbReference type="EC" id="7.3.2.7"/>
    </reaction>
</comment>
<protein>
    <recommendedName>
        <fullName evidence="8">arsenite-transporting ATPase</fullName>
        <ecNumber evidence="8">7.3.2.7</ecNumber>
    </recommendedName>
</protein>
<dbReference type="HOGENOM" id="CLU_040761_1_0_3"/>
<dbReference type="EC" id="7.3.2.7" evidence="8"/>
<dbReference type="Gene3D" id="2.60.40.790">
    <property type="match status" value="1"/>
</dbReference>
<dbReference type="FunFam" id="3.40.50.300:FF:001801">
    <property type="entry name" value="Putative arsenical pump-driving ATPase"/>
    <property type="match status" value="1"/>
</dbReference>
<feature type="domain" description="ArsA HSP20-like" evidence="10">
    <location>
        <begin position="327"/>
        <end position="389"/>
    </location>
</feature>
<evidence type="ECO:0000256" key="3">
    <source>
        <dbReference type="ARBA" id="ARBA00022840"/>
    </source>
</evidence>
<keyword evidence="5" id="KW-1278">Translocase</keyword>
<keyword evidence="4" id="KW-0059">Arsenical resistance</keyword>
<sequence>MRLILMTGKGGVGKTSVAAATGLRCAELGYKTLVLSTDPAHSLADSFDMELGHDSRQVKPNLWGAELDALRELEGNWGAVKRYITQVLRAQGLEGVQAEELAILPGMDEIFGLVRMKRHYDEGEFDVLIIDSAPTGTALRLLSLPEVGGWYMRKFYKPLQGISAALRPLVEPIFRPIAGFSLPDKEVMDAPYEFYEQIEALEKILTDNTVTSVRLVTNPEKMVIKESLRAHAYLSLYNVATDLVVANRIIPAAVTDPFFKRWKESQEQYRQEIHSDFMPLPVKEVPLYSEEMCGLAALERLKETLYKDEDPSQVYYQENTIKIVQENNQYSLELYLPGIAKDQIQLSKTGDELNVRIGNHRRNLVLPQALAALQPSGAKMEDDYLKIKFA</sequence>
<dbReference type="GO" id="GO:0016887">
    <property type="term" value="F:ATP hydrolysis activity"/>
    <property type="evidence" value="ECO:0007669"/>
    <property type="project" value="InterPro"/>
</dbReference>
<evidence type="ECO:0000256" key="1">
    <source>
        <dbReference type="ARBA" id="ARBA00011040"/>
    </source>
</evidence>
<dbReference type="KEGG" id="oni:Osc7112_4390"/>
<keyword evidence="3 11" id="KW-0067">ATP-binding</keyword>
<evidence type="ECO:0000256" key="8">
    <source>
        <dbReference type="ARBA" id="ARBA00066752"/>
    </source>
</evidence>
<feature type="domain" description="ArsA/GET3 Anion-transporting ATPase-like" evidence="9">
    <location>
        <begin position="1"/>
        <end position="307"/>
    </location>
</feature>
<dbReference type="Pfam" id="PF17886">
    <property type="entry name" value="ArsA_HSP20"/>
    <property type="match status" value="1"/>
</dbReference>
<dbReference type="EMBL" id="CP003614">
    <property type="protein sequence ID" value="AFZ08698.1"/>
    <property type="molecule type" value="Genomic_DNA"/>
</dbReference>
<evidence type="ECO:0000256" key="7">
    <source>
        <dbReference type="ARBA" id="ARBA00059736"/>
    </source>
</evidence>